<evidence type="ECO:0000256" key="1">
    <source>
        <dbReference type="SAM" id="MobiDB-lite"/>
    </source>
</evidence>
<organism evidence="3 4">
    <name type="scientific">Brachybacterium equifaecis</name>
    <dbReference type="NCBI Taxonomy" id="2910770"/>
    <lineage>
        <taxon>Bacteria</taxon>
        <taxon>Bacillati</taxon>
        <taxon>Actinomycetota</taxon>
        <taxon>Actinomycetes</taxon>
        <taxon>Micrococcales</taxon>
        <taxon>Dermabacteraceae</taxon>
        <taxon>Brachybacterium</taxon>
    </lineage>
</organism>
<reference evidence="3" key="1">
    <citation type="submission" date="2022-02" db="EMBL/GenBank/DDBJ databases">
        <authorList>
            <person name="Lee M."/>
            <person name="Kim S.-J."/>
            <person name="Jung M.-Y."/>
        </authorList>
    </citation>
    <scope>NUCLEOTIDE SEQUENCE</scope>
    <source>
        <strain evidence="3">JHP9</strain>
    </source>
</reference>
<evidence type="ECO:0000256" key="2">
    <source>
        <dbReference type="SAM" id="Phobius"/>
    </source>
</evidence>
<gene>
    <name evidence="3" type="ORF">Bequi_09960</name>
</gene>
<feature type="region of interest" description="Disordered" evidence="1">
    <location>
        <begin position="122"/>
        <end position="157"/>
    </location>
</feature>
<keyword evidence="4" id="KW-1185">Reference proteome</keyword>
<feature type="transmembrane region" description="Helical" evidence="2">
    <location>
        <begin position="55"/>
        <end position="72"/>
    </location>
</feature>
<evidence type="ECO:0000313" key="4">
    <source>
        <dbReference type="Proteomes" id="UP001203761"/>
    </source>
</evidence>
<protein>
    <submittedName>
        <fullName evidence="3">Uncharacterized protein</fullName>
    </submittedName>
</protein>
<evidence type="ECO:0000313" key="3">
    <source>
        <dbReference type="EMBL" id="MCL6423708.1"/>
    </source>
</evidence>
<comment type="caution">
    <text evidence="3">The sequence shown here is derived from an EMBL/GenBank/DDBJ whole genome shotgun (WGS) entry which is preliminary data.</text>
</comment>
<accession>A0ABT0R2L6</accession>
<keyword evidence="2" id="KW-1133">Transmembrane helix</keyword>
<dbReference type="EMBL" id="JAKNCJ010000004">
    <property type="protein sequence ID" value="MCL6423708.1"/>
    <property type="molecule type" value="Genomic_DNA"/>
</dbReference>
<keyword evidence="2" id="KW-0472">Membrane</keyword>
<keyword evidence="2" id="KW-0812">Transmembrane</keyword>
<feature type="compositionally biased region" description="Polar residues" evidence="1">
    <location>
        <begin position="146"/>
        <end position="157"/>
    </location>
</feature>
<dbReference type="Proteomes" id="UP001203761">
    <property type="component" value="Unassembled WGS sequence"/>
</dbReference>
<proteinExistence type="predicted"/>
<name>A0ABT0R2L6_9MICO</name>
<feature type="transmembrane region" description="Helical" evidence="2">
    <location>
        <begin position="78"/>
        <end position="102"/>
    </location>
</feature>
<sequence length="157" mass="15801">MSKAQADGRIYALAPVSDGTLVICQNESIPRVLHLDVPADAVIASARIERAGTRAVVGAFTTGIILLAYPLFELTGSAVLVAALTAAAIAAVIALALMPLAIPAEHVLATFTGAEAQSILDAAPGPGSTDAGGGLEGLQAGHPPVSTRQLSTEEPTR</sequence>
<dbReference type="RefSeq" id="WP_249737782.1">
    <property type="nucleotide sequence ID" value="NZ_JAKNCJ010000004.1"/>
</dbReference>